<dbReference type="InterPro" id="IPR012337">
    <property type="entry name" value="RNaseH-like_sf"/>
</dbReference>
<dbReference type="InterPro" id="IPR011990">
    <property type="entry name" value="TPR-like_helical_dom_sf"/>
</dbReference>
<dbReference type="EMBL" id="CP031092">
    <property type="protein sequence ID" value="AXF54966.1"/>
    <property type="molecule type" value="Genomic_DNA"/>
</dbReference>
<feature type="compositionally biased region" description="Basic residues" evidence="1">
    <location>
        <begin position="1"/>
        <end position="16"/>
    </location>
</feature>
<dbReference type="RefSeq" id="WP_114370512.1">
    <property type="nucleotide sequence ID" value="NZ_CP031092.1"/>
</dbReference>
<organism evidence="3 4">
    <name type="scientific">Salicibibacter kimchii</name>
    <dbReference type="NCBI Taxonomy" id="2099786"/>
    <lineage>
        <taxon>Bacteria</taxon>
        <taxon>Bacillati</taxon>
        <taxon>Bacillota</taxon>
        <taxon>Bacilli</taxon>
        <taxon>Bacillales</taxon>
        <taxon>Bacillaceae</taxon>
        <taxon>Salicibibacter</taxon>
    </lineage>
</organism>
<feature type="domain" description="YprB ribonuclease H-like" evidence="2">
    <location>
        <begin position="99"/>
        <end position="269"/>
    </location>
</feature>
<dbReference type="SUPFAM" id="SSF53098">
    <property type="entry name" value="Ribonuclease H-like"/>
    <property type="match status" value="1"/>
</dbReference>
<name>A0A345BVI5_9BACI</name>
<dbReference type="InterPro" id="IPR038720">
    <property type="entry name" value="YprB_RNase_H-like_dom"/>
</dbReference>
<dbReference type="KEGG" id="rue:DT065_02330"/>
<dbReference type="AlphaFoldDB" id="A0A345BVI5"/>
<keyword evidence="4" id="KW-1185">Reference proteome</keyword>
<dbReference type="Proteomes" id="UP000252100">
    <property type="component" value="Chromosome"/>
</dbReference>
<evidence type="ECO:0000313" key="4">
    <source>
        <dbReference type="Proteomes" id="UP000252100"/>
    </source>
</evidence>
<evidence type="ECO:0000313" key="3">
    <source>
        <dbReference type="EMBL" id="AXF54966.1"/>
    </source>
</evidence>
<feature type="region of interest" description="Disordered" evidence="1">
    <location>
        <begin position="1"/>
        <end position="27"/>
    </location>
</feature>
<dbReference type="PANTHER" id="PTHR38462">
    <property type="entry name" value="EXONUCLEASE-LIKE PROTEIN"/>
    <property type="match status" value="1"/>
</dbReference>
<dbReference type="Gene3D" id="1.25.40.10">
    <property type="entry name" value="Tetratricopeptide repeat domain"/>
    <property type="match status" value="1"/>
</dbReference>
<gene>
    <name evidence="3" type="ORF">DT065_02330</name>
</gene>
<dbReference type="Pfam" id="PF13482">
    <property type="entry name" value="RNase_H_2"/>
    <property type="match status" value="1"/>
</dbReference>
<proteinExistence type="predicted"/>
<dbReference type="PANTHER" id="PTHR38462:SF1">
    <property type="entry name" value="YPRB RIBONUCLEASE H-LIKE DOMAIN-CONTAINING PROTEIN"/>
    <property type="match status" value="1"/>
</dbReference>
<evidence type="ECO:0000259" key="2">
    <source>
        <dbReference type="Pfam" id="PF13482"/>
    </source>
</evidence>
<protein>
    <recommendedName>
        <fullName evidence="2">YprB ribonuclease H-like domain-containing protein</fullName>
    </recommendedName>
</protein>
<evidence type="ECO:0000256" key="1">
    <source>
        <dbReference type="SAM" id="MobiDB-lite"/>
    </source>
</evidence>
<sequence>MDIQKKLQRLKPHINRSRSEAGPVAETDISEKKWREVQCEVLVFEEGYAVRRRRRYAISHVHGFHAFKELKTMVDAWKKTGVEDHPLAPGREQEAEDLLFLDTETTGLSHGAGNMIFMIGTARLSGEEVIVDQYFLPGPEHEIAFYHHFLRDKTALHALVTYNGKAFDWPQLKTRHTLLRETLPSLPAFGHFDLLHASRRLFKYALANCKLGNVEEGILGLSRGEDTPGYLAPMYYQDFLSVGDPSIVEGIFQHNEQDLLSLITLYIELSRRVLFGGLTSEEAYEIARWWRDRKYYARALDAYAEVNERSDCYEQALYERGHLLKKTNRHAESIDLFKKVWDMQGFLAPLAAEALAIWYEHHKKDYGRAYHYSKRGQALDKQLHPPKQDAAWEHRLQRLQRKSGNQASFPG</sequence>
<accession>A0A345BVI5</accession>
<dbReference type="SUPFAM" id="SSF48452">
    <property type="entry name" value="TPR-like"/>
    <property type="match status" value="1"/>
</dbReference>
<dbReference type="OrthoDB" id="9790530at2"/>
<reference evidence="3 4" key="1">
    <citation type="journal article" date="2018" name="J. Microbiol.">
        <title>Salicibibacter kimchii gen. nov., sp. nov., a moderately halophilic and alkalitolerant bacterium in the family Bacillaceae, isolated from kimchi.</title>
        <authorList>
            <person name="Jang J.Y."/>
            <person name="Oh Y.J."/>
            <person name="Lim S.K."/>
            <person name="Park H.K."/>
            <person name="Lee C."/>
            <person name="Kim J.Y."/>
            <person name="Lee M.A."/>
            <person name="Choi H.J."/>
        </authorList>
    </citation>
    <scope>NUCLEOTIDE SEQUENCE [LARGE SCALE GENOMIC DNA]</scope>
    <source>
        <strain evidence="3 4">NKC1-1</strain>
    </source>
</reference>